<dbReference type="InterPro" id="IPR051121">
    <property type="entry name" value="FAH"/>
</dbReference>
<dbReference type="RefSeq" id="WP_382398164.1">
    <property type="nucleotide sequence ID" value="NZ_JBHSWH010000001.1"/>
</dbReference>
<evidence type="ECO:0000313" key="4">
    <source>
        <dbReference type="EMBL" id="MFC6704178.1"/>
    </source>
</evidence>
<comment type="similarity">
    <text evidence="1">Belongs to the FAH family.</text>
</comment>
<dbReference type="PANTHER" id="PTHR42796">
    <property type="entry name" value="FUMARYLACETOACETATE HYDROLASE DOMAIN-CONTAINING PROTEIN 2A-RELATED"/>
    <property type="match status" value="1"/>
</dbReference>
<keyword evidence="2" id="KW-0479">Metal-binding</keyword>
<dbReference type="PANTHER" id="PTHR42796:SF4">
    <property type="entry name" value="FUMARYLACETOACETATE HYDROLASE DOMAIN-CONTAINING PROTEIN 2A"/>
    <property type="match status" value="1"/>
</dbReference>
<organism evidence="4 5">
    <name type="scientific">Flexivirga alba</name>
    <dbReference type="NCBI Taxonomy" id="702742"/>
    <lineage>
        <taxon>Bacteria</taxon>
        <taxon>Bacillati</taxon>
        <taxon>Actinomycetota</taxon>
        <taxon>Actinomycetes</taxon>
        <taxon>Micrococcales</taxon>
        <taxon>Dermacoccaceae</taxon>
        <taxon>Flexivirga</taxon>
    </lineage>
</organism>
<dbReference type="Pfam" id="PF01557">
    <property type="entry name" value="FAA_hydrolase"/>
    <property type="match status" value="1"/>
</dbReference>
<evidence type="ECO:0000313" key="5">
    <source>
        <dbReference type="Proteomes" id="UP001596298"/>
    </source>
</evidence>
<evidence type="ECO:0000256" key="1">
    <source>
        <dbReference type="ARBA" id="ARBA00010211"/>
    </source>
</evidence>
<dbReference type="EMBL" id="JBHSWH010000001">
    <property type="protein sequence ID" value="MFC6704178.1"/>
    <property type="molecule type" value="Genomic_DNA"/>
</dbReference>
<dbReference type="SUPFAM" id="SSF56529">
    <property type="entry name" value="FAH"/>
    <property type="match status" value="1"/>
</dbReference>
<dbReference type="Proteomes" id="UP001596298">
    <property type="component" value="Unassembled WGS sequence"/>
</dbReference>
<accession>A0ABW2ABD9</accession>
<protein>
    <submittedName>
        <fullName evidence="4">Fumarylacetoacetate hydrolase family protein</fullName>
    </submittedName>
</protein>
<proteinExistence type="inferred from homology"/>
<dbReference type="InterPro" id="IPR011234">
    <property type="entry name" value="Fumarylacetoacetase-like_C"/>
</dbReference>
<name>A0ABW2ABD9_9MICO</name>
<evidence type="ECO:0000259" key="3">
    <source>
        <dbReference type="Pfam" id="PF01557"/>
    </source>
</evidence>
<reference evidence="5" key="1">
    <citation type="journal article" date="2019" name="Int. J. Syst. Evol. Microbiol.">
        <title>The Global Catalogue of Microorganisms (GCM) 10K type strain sequencing project: providing services to taxonomists for standard genome sequencing and annotation.</title>
        <authorList>
            <consortium name="The Broad Institute Genomics Platform"/>
            <consortium name="The Broad Institute Genome Sequencing Center for Infectious Disease"/>
            <person name="Wu L."/>
            <person name="Ma J."/>
        </authorList>
    </citation>
    <scope>NUCLEOTIDE SEQUENCE [LARGE SCALE GENOMIC DNA]</scope>
    <source>
        <strain evidence="5">CCUG 58127</strain>
    </source>
</reference>
<keyword evidence="5" id="KW-1185">Reference proteome</keyword>
<feature type="domain" description="Fumarylacetoacetase-like C-terminal" evidence="3">
    <location>
        <begin position="67"/>
        <end position="272"/>
    </location>
</feature>
<keyword evidence="4" id="KW-0378">Hydrolase</keyword>
<sequence>MRIARYGEPGQERPFAAGSDGVWRDLSPLVDDVTGATLATVLDADLSVLPAAQPEGRVGPPLARIGKVICVGLNYRDHAAETGADIPDEPILFMKAPDTVVGPDDSVRIPQGSMKTDWEVELAVVIGSQARYLSSPAEAAACIAGYAISHDVSERAFQLERGGQWDKGKNCETFNPFGPVLVSADEVTDPQALGLRLRVNGAVMQDGTTADMVFGVDHLVWYISQFMVLRPGDVINTGTPAGVALGRADAPYLRAGDVVEIEIDGLGAQRQEMVSA</sequence>
<gene>
    <name evidence="4" type="ORF">ACFQDH_02545</name>
</gene>
<dbReference type="Gene3D" id="3.90.850.10">
    <property type="entry name" value="Fumarylacetoacetase-like, C-terminal domain"/>
    <property type="match status" value="1"/>
</dbReference>
<evidence type="ECO:0000256" key="2">
    <source>
        <dbReference type="ARBA" id="ARBA00022723"/>
    </source>
</evidence>
<dbReference type="GO" id="GO:0016787">
    <property type="term" value="F:hydrolase activity"/>
    <property type="evidence" value="ECO:0007669"/>
    <property type="project" value="UniProtKB-KW"/>
</dbReference>
<dbReference type="InterPro" id="IPR036663">
    <property type="entry name" value="Fumarylacetoacetase_C_sf"/>
</dbReference>
<comment type="caution">
    <text evidence="4">The sequence shown here is derived from an EMBL/GenBank/DDBJ whole genome shotgun (WGS) entry which is preliminary data.</text>
</comment>